<feature type="domain" description="ABC transmembrane type-1" evidence="9">
    <location>
        <begin position="20"/>
        <end position="299"/>
    </location>
</feature>
<dbReference type="SMART" id="SM00382">
    <property type="entry name" value="AAA"/>
    <property type="match status" value="1"/>
</dbReference>
<keyword evidence="3" id="KW-0547">Nucleotide-binding</keyword>
<dbReference type="GO" id="GO:0016887">
    <property type="term" value="F:ATP hydrolysis activity"/>
    <property type="evidence" value="ECO:0007669"/>
    <property type="project" value="InterPro"/>
</dbReference>
<feature type="transmembrane region" description="Helical" evidence="7">
    <location>
        <begin position="56"/>
        <end position="77"/>
    </location>
</feature>
<protein>
    <submittedName>
        <fullName evidence="10">Thiol reductant ABC exporter subunit CydD</fullName>
    </submittedName>
</protein>
<keyword evidence="6 7" id="KW-0472">Membrane</keyword>
<dbReference type="InterPro" id="IPR036640">
    <property type="entry name" value="ABC1_TM_sf"/>
</dbReference>
<dbReference type="GO" id="GO:0005524">
    <property type="term" value="F:ATP binding"/>
    <property type="evidence" value="ECO:0007669"/>
    <property type="project" value="UniProtKB-KW"/>
</dbReference>
<dbReference type="RefSeq" id="WP_271173301.1">
    <property type="nucleotide sequence ID" value="NZ_BSEJ01000007.1"/>
</dbReference>
<dbReference type="InterPro" id="IPR003593">
    <property type="entry name" value="AAA+_ATPase"/>
</dbReference>
<feature type="domain" description="ABC transporter" evidence="8">
    <location>
        <begin position="330"/>
        <end position="557"/>
    </location>
</feature>
<proteinExistence type="predicted"/>
<dbReference type="PANTHER" id="PTHR24221:SF654">
    <property type="entry name" value="ATP-BINDING CASSETTE SUB-FAMILY B MEMBER 6"/>
    <property type="match status" value="1"/>
</dbReference>
<dbReference type="Pfam" id="PF00664">
    <property type="entry name" value="ABC_membrane"/>
    <property type="match status" value="1"/>
</dbReference>
<organism evidence="10 11">
    <name type="scientific">Microbacterium barkeri</name>
    <dbReference type="NCBI Taxonomy" id="33917"/>
    <lineage>
        <taxon>Bacteria</taxon>
        <taxon>Bacillati</taxon>
        <taxon>Actinomycetota</taxon>
        <taxon>Actinomycetes</taxon>
        <taxon>Micrococcales</taxon>
        <taxon>Microbacteriaceae</taxon>
        <taxon>Microbacterium</taxon>
    </lineage>
</organism>
<evidence type="ECO:0000256" key="1">
    <source>
        <dbReference type="ARBA" id="ARBA00004651"/>
    </source>
</evidence>
<evidence type="ECO:0000256" key="4">
    <source>
        <dbReference type="ARBA" id="ARBA00022840"/>
    </source>
</evidence>
<evidence type="ECO:0000313" key="11">
    <source>
        <dbReference type="Proteomes" id="UP001142462"/>
    </source>
</evidence>
<evidence type="ECO:0000256" key="5">
    <source>
        <dbReference type="ARBA" id="ARBA00022989"/>
    </source>
</evidence>
<feature type="transmembrane region" description="Helical" evidence="7">
    <location>
        <begin position="128"/>
        <end position="149"/>
    </location>
</feature>
<keyword evidence="4" id="KW-0067">ATP-binding</keyword>
<dbReference type="PROSITE" id="PS50893">
    <property type="entry name" value="ABC_TRANSPORTER_2"/>
    <property type="match status" value="1"/>
</dbReference>
<gene>
    <name evidence="10" type="ORF">GCM10017576_17200</name>
</gene>
<comment type="subcellular location">
    <subcellularLocation>
        <location evidence="1">Cell membrane</location>
        <topology evidence="1">Multi-pass membrane protein</topology>
    </subcellularLocation>
</comment>
<dbReference type="PANTHER" id="PTHR24221">
    <property type="entry name" value="ATP-BINDING CASSETTE SUB-FAMILY B"/>
    <property type="match status" value="1"/>
</dbReference>
<reference evidence="10" key="2">
    <citation type="submission" date="2023-01" db="EMBL/GenBank/DDBJ databases">
        <authorList>
            <person name="Sun Q."/>
            <person name="Evtushenko L."/>
        </authorList>
    </citation>
    <scope>NUCLEOTIDE SEQUENCE</scope>
    <source>
        <strain evidence="10">VKM Ac-1020</strain>
    </source>
</reference>
<dbReference type="InterPro" id="IPR017871">
    <property type="entry name" value="ABC_transporter-like_CS"/>
</dbReference>
<dbReference type="Pfam" id="PF00005">
    <property type="entry name" value="ABC_tran"/>
    <property type="match status" value="1"/>
</dbReference>
<dbReference type="Proteomes" id="UP001142462">
    <property type="component" value="Unassembled WGS sequence"/>
</dbReference>
<dbReference type="CDD" id="cd03228">
    <property type="entry name" value="ABCC_MRP_Like"/>
    <property type="match status" value="1"/>
</dbReference>
<evidence type="ECO:0000256" key="6">
    <source>
        <dbReference type="ARBA" id="ARBA00023136"/>
    </source>
</evidence>
<name>A0A9W6H302_9MICO</name>
<keyword evidence="5 7" id="KW-1133">Transmembrane helix</keyword>
<dbReference type="Gene3D" id="3.40.50.300">
    <property type="entry name" value="P-loop containing nucleotide triphosphate hydrolases"/>
    <property type="match status" value="1"/>
</dbReference>
<keyword evidence="2 7" id="KW-0812">Transmembrane</keyword>
<dbReference type="SUPFAM" id="SSF90123">
    <property type="entry name" value="ABC transporter transmembrane region"/>
    <property type="match status" value="1"/>
</dbReference>
<dbReference type="AlphaFoldDB" id="A0A9W6H302"/>
<comment type="caution">
    <text evidence="10">The sequence shown here is derived from an EMBL/GenBank/DDBJ whole genome shotgun (WGS) entry which is preliminary data.</text>
</comment>
<feature type="transmembrane region" description="Helical" evidence="7">
    <location>
        <begin position="238"/>
        <end position="260"/>
    </location>
</feature>
<feature type="transmembrane region" description="Helical" evidence="7">
    <location>
        <begin position="155"/>
        <end position="175"/>
    </location>
</feature>
<dbReference type="InterPro" id="IPR011527">
    <property type="entry name" value="ABC1_TM_dom"/>
</dbReference>
<dbReference type="SUPFAM" id="SSF52540">
    <property type="entry name" value="P-loop containing nucleoside triphosphate hydrolases"/>
    <property type="match status" value="1"/>
</dbReference>
<reference evidence="10" key="1">
    <citation type="journal article" date="2014" name="Int. J. Syst. Evol. Microbiol.">
        <title>Complete genome sequence of Corynebacterium casei LMG S-19264T (=DSM 44701T), isolated from a smear-ripened cheese.</title>
        <authorList>
            <consortium name="US DOE Joint Genome Institute (JGI-PGF)"/>
            <person name="Walter F."/>
            <person name="Albersmeier A."/>
            <person name="Kalinowski J."/>
            <person name="Ruckert C."/>
        </authorList>
    </citation>
    <scope>NUCLEOTIDE SEQUENCE</scope>
    <source>
        <strain evidence="10">VKM Ac-1020</strain>
    </source>
</reference>
<dbReference type="PROSITE" id="PS50929">
    <property type="entry name" value="ABC_TM1F"/>
    <property type="match status" value="1"/>
</dbReference>
<feature type="transmembrane region" description="Helical" evidence="7">
    <location>
        <begin position="20"/>
        <end position="44"/>
    </location>
</feature>
<dbReference type="GO" id="GO:0140359">
    <property type="term" value="F:ABC-type transporter activity"/>
    <property type="evidence" value="ECO:0007669"/>
    <property type="project" value="InterPro"/>
</dbReference>
<evidence type="ECO:0000256" key="2">
    <source>
        <dbReference type="ARBA" id="ARBA00022692"/>
    </source>
</evidence>
<dbReference type="InterPro" id="IPR003439">
    <property type="entry name" value="ABC_transporter-like_ATP-bd"/>
</dbReference>
<dbReference type="InterPro" id="IPR039421">
    <property type="entry name" value="Type_1_exporter"/>
</dbReference>
<evidence type="ECO:0000256" key="3">
    <source>
        <dbReference type="ARBA" id="ARBA00022741"/>
    </source>
</evidence>
<sequence>MRTTPRRPLGVLADVPPAGWAVVALGVLRAGALTGAALAAGAGVDALLQGASAAPALGIALAATAAAALLAGAEALLPPLAQAGEERAWRRAVVAAQLTAPLDDGTPSGDRVARATDDVERAAHYRSVFLGPLIAAFTVPVVVIVAIAVLVSTGIALPIAVCAAAIPPVIAWFLSRFRAGSGRFRMISARLAASFLETLRALGTIRLLGAEGQRRAQLAAQAERMRVEAMRLLRRNQVVLLVTDAIFGVVMLSLVGALAVSGVADGSVSPGAAFALLLLTVPLREPVDRLGRSFYVGLAGRAAAERVRAAIASAPSPASAAPAVAPGGRIRGDGIRVDRGGVRVVDEVDLELAPGLTAIVGPSGSGKSSLALAVAGLLPATGLRIDGREASPEALRAAVAYVPQRSVLLTGTVRDNLLLAAPGASDDDLVAALRAAGLATPEAELPAGLETRVGEGARGVSGGQAQRIAIARALLGGRGALVADEPTASLDRDTADRVLATLRDLARTRAVLLVTHRLPEAHAADRVVVIEGGRVTAAGAPSELALSSGYLAAATSAEEAS</sequence>
<dbReference type="EMBL" id="BSEJ01000007">
    <property type="protein sequence ID" value="GLJ61590.1"/>
    <property type="molecule type" value="Genomic_DNA"/>
</dbReference>
<evidence type="ECO:0000259" key="9">
    <source>
        <dbReference type="PROSITE" id="PS50929"/>
    </source>
</evidence>
<dbReference type="Gene3D" id="1.20.1560.10">
    <property type="entry name" value="ABC transporter type 1, transmembrane domain"/>
    <property type="match status" value="1"/>
</dbReference>
<evidence type="ECO:0000256" key="7">
    <source>
        <dbReference type="SAM" id="Phobius"/>
    </source>
</evidence>
<evidence type="ECO:0000259" key="8">
    <source>
        <dbReference type="PROSITE" id="PS50893"/>
    </source>
</evidence>
<evidence type="ECO:0000313" key="10">
    <source>
        <dbReference type="EMBL" id="GLJ61590.1"/>
    </source>
</evidence>
<dbReference type="PROSITE" id="PS00211">
    <property type="entry name" value="ABC_TRANSPORTER_1"/>
    <property type="match status" value="1"/>
</dbReference>
<dbReference type="InterPro" id="IPR027417">
    <property type="entry name" value="P-loop_NTPase"/>
</dbReference>
<dbReference type="GO" id="GO:0034040">
    <property type="term" value="F:ATPase-coupled lipid transmembrane transporter activity"/>
    <property type="evidence" value="ECO:0007669"/>
    <property type="project" value="TreeGrafter"/>
</dbReference>
<dbReference type="GO" id="GO:0005886">
    <property type="term" value="C:plasma membrane"/>
    <property type="evidence" value="ECO:0007669"/>
    <property type="project" value="UniProtKB-SubCell"/>
</dbReference>
<keyword evidence="11" id="KW-1185">Reference proteome</keyword>
<accession>A0A9W6H302</accession>